<evidence type="ECO:0000256" key="1">
    <source>
        <dbReference type="ARBA" id="ARBA00004759"/>
    </source>
</evidence>
<keyword evidence="4 9" id="KW-0479">Metal-binding</keyword>
<keyword evidence="7 9" id="KW-0560">Oxidoreductase</keyword>
<protein>
    <recommendedName>
        <fullName evidence="3 9">Cysteine dioxygenase</fullName>
        <ecNumber evidence="3 9">1.13.11.20</ecNumber>
    </recommendedName>
</protein>
<dbReference type="Pfam" id="PF05995">
    <property type="entry name" value="CDO_I"/>
    <property type="match status" value="1"/>
</dbReference>
<dbReference type="GO" id="GO:0019448">
    <property type="term" value="P:L-cysteine catabolic process"/>
    <property type="evidence" value="ECO:0007669"/>
    <property type="project" value="TreeGrafter"/>
</dbReference>
<dbReference type="InterPro" id="IPR011051">
    <property type="entry name" value="RmlC_Cupin_sf"/>
</dbReference>
<comment type="pathway">
    <text evidence="1 9">Organosulfur biosynthesis; taurine biosynthesis; hypotaurine from L-cysteine: step 1/2.</text>
</comment>
<evidence type="ECO:0000256" key="5">
    <source>
        <dbReference type="ARBA" id="ARBA00022784"/>
    </source>
</evidence>
<evidence type="ECO:0000256" key="3">
    <source>
        <dbReference type="ARBA" id="ARBA00013133"/>
    </source>
</evidence>
<name>A0A914DPF4_9BILA</name>
<evidence type="ECO:0000256" key="4">
    <source>
        <dbReference type="ARBA" id="ARBA00022723"/>
    </source>
</evidence>
<evidence type="ECO:0000313" key="10">
    <source>
        <dbReference type="Proteomes" id="UP000887540"/>
    </source>
</evidence>
<dbReference type="WBParaSite" id="ACRNAN_scaffold3296.g13953.t1">
    <property type="protein sequence ID" value="ACRNAN_scaffold3296.g13953.t1"/>
    <property type="gene ID" value="ACRNAN_scaffold3296.g13953"/>
</dbReference>
<dbReference type="Proteomes" id="UP000887540">
    <property type="component" value="Unplaced"/>
</dbReference>
<dbReference type="GO" id="GO:0008198">
    <property type="term" value="F:ferrous iron binding"/>
    <property type="evidence" value="ECO:0007669"/>
    <property type="project" value="TreeGrafter"/>
</dbReference>
<proteinExistence type="inferred from homology"/>
<sequence length="82" mass="9494">MESLISQVRQMFESDSINANEVMRILENYKSDPVDWQQYVIFDPHRYTRSLVDIGNGKYNLMILCWGPGTGISMTMRAQTAM</sequence>
<evidence type="ECO:0000256" key="9">
    <source>
        <dbReference type="RuleBase" id="RU366010"/>
    </source>
</evidence>
<dbReference type="Gene3D" id="2.60.120.10">
    <property type="entry name" value="Jelly Rolls"/>
    <property type="match status" value="1"/>
</dbReference>
<accession>A0A914DPF4</accession>
<dbReference type="AlphaFoldDB" id="A0A914DPF4"/>
<comment type="similarity">
    <text evidence="2 9">Belongs to the cysteine dioxygenase family.</text>
</comment>
<keyword evidence="5" id="KW-0883">Thioether bond</keyword>
<keyword evidence="6 9" id="KW-0223">Dioxygenase</keyword>
<evidence type="ECO:0000313" key="11">
    <source>
        <dbReference type="WBParaSite" id="ACRNAN_scaffold3296.g13953.t1"/>
    </source>
</evidence>
<evidence type="ECO:0000256" key="2">
    <source>
        <dbReference type="ARBA" id="ARBA00006622"/>
    </source>
</evidence>
<comment type="catalytic activity">
    <reaction evidence="9">
        <text>L-cysteine + O2 = 3-sulfino-L-alanine + H(+)</text>
        <dbReference type="Rhea" id="RHEA:20441"/>
        <dbReference type="ChEBI" id="CHEBI:15378"/>
        <dbReference type="ChEBI" id="CHEBI:15379"/>
        <dbReference type="ChEBI" id="CHEBI:35235"/>
        <dbReference type="ChEBI" id="CHEBI:61085"/>
        <dbReference type="EC" id="1.13.11.20"/>
    </reaction>
</comment>
<reference evidence="11" key="1">
    <citation type="submission" date="2022-11" db="UniProtKB">
        <authorList>
            <consortium name="WormBaseParasite"/>
        </authorList>
    </citation>
    <scope>IDENTIFICATION</scope>
</reference>
<dbReference type="SUPFAM" id="SSF51182">
    <property type="entry name" value="RmlC-like cupins"/>
    <property type="match status" value="1"/>
</dbReference>
<organism evidence="10 11">
    <name type="scientific">Acrobeloides nanus</name>
    <dbReference type="NCBI Taxonomy" id="290746"/>
    <lineage>
        <taxon>Eukaryota</taxon>
        <taxon>Metazoa</taxon>
        <taxon>Ecdysozoa</taxon>
        <taxon>Nematoda</taxon>
        <taxon>Chromadorea</taxon>
        <taxon>Rhabditida</taxon>
        <taxon>Tylenchina</taxon>
        <taxon>Cephalobomorpha</taxon>
        <taxon>Cephaloboidea</taxon>
        <taxon>Cephalobidae</taxon>
        <taxon>Acrobeloides</taxon>
    </lineage>
</organism>
<dbReference type="InterPro" id="IPR014710">
    <property type="entry name" value="RmlC-like_jellyroll"/>
</dbReference>
<comment type="cofactor">
    <cofactor evidence="9">
        <name>Fe cation</name>
        <dbReference type="ChEBI" id="CHEBI:24875"/>
    </cofactor>
    <text evidence="9">Binds 1 Fe cation per subunit.</text>
</comment>
<dbReference type="EC" id="1.13.11.20" evidence="3 9"/>
<keyword evidence="8 9" id="KW-0408">Iron</keyword>
<dbReference type="GO" id="GO:0042412">
    <property type="term" value="P:taurine biosynthetic process"/>
    <property type="evidence" value="ECO:0007669"/>
    <property type="project" value="UniProtKB-UniRule"/>
</dbReference>
<keyword evidence="10" id="KW-1185">Reference proteome</keyword>
<evidence type="ECO:0000256" key="7">
    <source>
        <dbReference type="ARBA" id="ARBA00023002"/>
    </source>
</evidence>
<dbReference type="GO" id="GO:0017172">
    <property type="term" value="F:cysteine dioxygenase activity"/>
    <property type="evidence" value="ECO:0007669"/>
    <property type="project" value="UniProtKB-UniRule"/>
</dbReference>
<dbReference type="PANTHER" id="PTHR12918:SF1">
    <property type="entry name" value="CYSTEINE DIOXYGENASE TYPE 1"/>
    <property type="match status" value="1"/>
</dbReference>
<dbReference type="InterPro" id="IPR010300">
    <property type="entry name" value="CDO_1"/>
</dbReference>
<evidence type="ECO:0000256" key="6">
    <source>
        <dbReference type="ARBA" id="ARBA00022964"/>
    </source>
</evidence>
<evidence type="ECO:0000256" key="8">
    <source>
        <dbReference type="ARBA" id="ARBA00023004"/>
    </source>
</evidence>
<dbReference type="PANTHER" id="PTHR12918">
    <property type="entry name" value="CYSTEINE DIOXYGENASE"/>
    <property type="match status" value="1"/>
</dbReference>